<dbReference type="Proteomes" id="UP001149074">
    <property type="component" value="Unassembled WGS sequence"/>
</dbReference>
<dbReference type="EMBL" id="JAPQKI010000005">
    <property type="protein sequence ID" value="KAJ5098664.1"/>
    <property type="molecule type" value="Genomic_DNA"/>
</dbReference>
<reference evidence="1" key="2">
    <citation type="journal article" date="2023" name="IMA Fungus">
        <title>Comparative genomic study of the Penicillium genus elucidates a diverse pangenome and 15 lateral gene transfer events.</title>
        <authorList>
            <person name="Petersen C."/>
            <person name="Sorensen T."/>
            <person name="Nielsen M.R."/>
            <person name="Sondergaard T.E."/>
            <person name="Sorensen J.L."/>
            <person name="Fitzpatrick D.A."/>
            <person name="Frisvad J.C."/>
            <person name="Nielsen K.L."/>
        </authorList>
    </citation>
    <scope>NUCLEOTIDE SEQUENCE</scope>
    <source>
        <strain evidence="1">IBT 30761</strain>
    </source>
</reference>
<comment type="caution">
    <text evidence="1">The sequence shown here is derived from an EMBL/GenBank/DDBJ whole genome shotgun (WGS) entry which is preliminary data.</text>
</comment>
<sequence>MESRLNPSQARMKNGKSVEKCRVWTEWRIISTPSLQTLLDFQPSRAFPGLSLDQASLPRVFEHAVSDCDTPSFAPCSRPLVVARPVSDSRHLRFCLPFGPALYARREAI</sequence>
<name>A0A9W9FEG5_9EURO</name>
<reference evidence="1" key="1">
    <citation type="submission" date="2022-11" db="EMBL/GenBank/DDBJ databases">
        <authorList>
            <person name="Petersen C."/>
        </authorList>
    </citation>
    <scope>NUCLEOTIDE SEQUENCE</scope>
    <source>
        <strain evidence="1">IBT 30761</strain>
    </source>
</reference>
<accession>A0A9W9FEG5</accession>
<evidence type="ECO:0000313" key="1">
    <source>
        <dbReference type="EMBL" id="KAJ5098664.1"/>
    </source>
</evidence>
<protein>
    <submittedName>
        <fullName evidence="1">Uncharacterized protein</fullName>
    </submittedName>
</protein>
<proteinExistence type="predicted"/>
<evidence type="ECO:0000313" key="2">
    <source>
        <dbReference type="Proteomes" id="UP001149074"/>
    </source>
</evidence>
<dbReference type="AlphaFoldDB" id="A0A9W9FEG5"/>
<dbReference type="RefSeq" id="XP_056474318.1">
    <property type="nucleotide sequence ID" value="XM_056618159.1"/>
</dbReference>
<gene>
    <name evidence="1" type="ORF">N7532_005665</name>
</gene>
<organism evidence="1 2">
    <name type="scientific">Penicillium argentinense</name>
    <dbReference type="NCBI Taxonomy" id="1131581"/>
    <lineage>
        <taxon>Eukaryota</taxon>
        <taxon>Fungi</taxon>
        <taxon>Dikarya</taxon>
        <taxon>Ascomycota</taxon>
        <taxon>Pezizomycotina</taxon>
        <taxon>Eurotiomycetes</taxon>
        <taxon>Eurotiomycetidae</taxon>
        <taxon>Eurotiales</taxon>
        <taxon>Aspergillaceae</taxon>
        <taxon>Penicillium</taxon>
    </lineage>
</organism>
<keyword evidence="2" id="KW-1185">Reference proteome</keyword>
<dbReference type="GeneID" id="81357138"/>